<dbReference type="EMBL" id="CAIM01000180">
    <property type="protein sequence ID" value="CCI17235.1"/>
    <property type="molecule type" value="Genomic_DNA"/>
</dbReference>
<organism evidence="1 2">
    <name type="scientific">Microcystis aeruginosa PCC 9807</name>
    <dbReference type="NCBI Taxonomy" id="1160283"/>
    <lineage>
        <taxon>Bacteria</taxon>
        <taxon>Bacillati</taxon>
        <taxon>Cyanobacteriota</taxon>
        <taxon>Cyanophyceae</taxon>
        <taxon>Oscillatoriophycideae</taxon>
        <taxon>Chroococcales</taxon>
        <taxon>Microcystaceae</taxon>
        <taxon>Microcystis</taxon>
    </lineage>
</organism>
<comment type="caution">
    <text evidence="1">The sequence shown here is derived from an EMBL/GenBank/DDBJ whole genome shotgun (WGS) entry which is preliminary data.</text>
</comment>
<sequence>MVLVSMSGSWEPSTAKTNAIGSAVPMIKDVPAGAMVAWVIAMKPKNIKTSSEFVIRSS</sequence>
<dbReference type="Proteomes" id="UP000003613">
    <property type="component" value="Unassembled WGS sequence"/>
</dbReference>
<evidence type="ECO:0000313" key="2">
    <source>
        <dbReference type="Proteomes" id="UP000003613"/>
    </source>
</evidence>
<proteinExistence type="predicted"/>
<accession>I4H5B1</accession>
<name>I4H5B1_MICAE</name>
<dbReference type="AlphaFoldDB" id="I4H5B1"/>
<reference evidence="1 2" key="1">
    <citation type="submission" date="2012-04" db="EMBL/GenBank/DDBJ databases">
        <authorList>
            <person name="Genoscope - CEA"/>
        </authorList>
    </citation>
    <scope>NUCLEOTIDE SEQUENCE [LARGE SCALE GENOMIC DNA]</scope>
    <source>
        <strain evidence="1 2">9807</strain>
    </source>
</reference>
<dbReference type="HOGENOM" id="CLU_2974354_0_0_3"/>
<gene>
    <name evidence="1" type="ORF">MICAF_2600002</name>
</gene>
<protein>
    <submittedName>
        <fullName evidence="1">Uncharacterized protein</fullName>
    </submittedName>
</protein>
<evidence type="ECO:0000313" key="1">
    <source>
        <dbReference type="EMBL" id="CCI17235.1"/>
    </source>
</evidence>